<comment type="caution">
    <text evidence="1">The sequence shown here is derived from an EMBL/GenBank/DDBJ whole genome shotgun (WGS) entry which is preliminary data.</text>
</comment>
<dbReference type="OrthoDB" id="10292463at2759"/>
<proteinExistence type="predicted"/>
<dbReference type="AlphaFoldDB" id="A0A9P5ETR0"/>
<organism evidence="1 2">
    <name type="scientific">Colletotrichum siamense</name>
    <name type="common">Anthracnose fungus</name>
    <dbReference type="NCBI Taxonomy" id="690259"/>
    <lineage>
        <taxon>Eukaryota</taxon>
        <taxon>Fungi</taxon>
        <taxon>Dikarya</taxon>
        <taxon>Ascomycota</taxon>
        <taxon>Pezizomycotina</taxon>
        <taxon>Sordariomycetes</taxon>
        <taxon>Hypocreomycetidae</taxon>
        <taxon>Glomerellales</taxon>
        <taxon>Glomerellaceae</taxon>
        <taxon>Colletotrichum</taxon>
        <taxon>Colletotrichum gloeosporioides species complex</taxon>
    </lineage>
</organism>
<gene>
    <name evidence="1" type="ORF">CGCSCA2_v006580</name>
</gene>
<keyword evidence="2" id="KW-1185">Reference proteome</keyword>
<dbReference type="Proteomes" id="UP000711996">
    <property type="component" value="Unassembled WGS sequence"/>
</dbReference>
<reference evidence="1" key="1">
    <citation type="submission" date="2019-06" db="EMBL/GenBank/DDBJ databases">
        <authorList>
            <person name="Gan P."/>
            <person name="Shirasu K."/>
        </authorList>
    </citation>
    <scope>NUCLEOTIDE SEQUENCE [LARGE SCALE GENOMIC DNA]</scope>
    <source>
        <strain evidence="1">CAD2</strain>
    </source>
</reference>
<evidence type="ECO:0000313" key="1">
    <source>
        <dbReference type="EMBL" id="KAF4859167.1"/>
    </source>
</evidence>
<sequence>MSISTEVIIAIVFARLRRPTEDAEMRPLAISYFPAIYPDSTKHFFRNFHDTRAGGPWPPSHFNVAGGPTIPGTLRTQVSWRLRLRTLSSHSR</sequence>
<protein>
    <submittedName>
        <fullName evidence="1">Uncharacterized protein</fullName>
    </submittedName>
</protein>
<accession>A0A9P5ETR0</accession>
<evidence type="ECO:0000313" key="2">
    <source>
        <dbReference type="Proteomes" id="UP000711996"/>
    </source>
</evidence>
<name>A0A9P5ETR0_COLSI</name>
<dbReference type="EMBL" id="QPMT01000018">
    <property type="protein sequence ID" value="KAF4859167.1"/>
    <property type="molecule type" value="Genomic_DNA"/>
</dbReference>